<evidence type="ECO:0000256" key="8">
    <source>
        <dbReference type="SAM" id="SignalP"/>
    </source>
</evidence>
<gene>
    <name evidence="10" type="ORF">LQ567_22030</name>
</gene>
<dbReference type="Gene3D" id="2.40.170.20">
    <property type="entry name" value="TonB-dependent receptor, beta-barrel domain"/>
    <property type="match status" value="1"/>
</dbReference>
<evidence type="ECO:0000256" key="1">
    <source>
        <dbReference type="ARBA" id="ARBA00004571"/>
    </source>
</evidence>
<protein>
    <submittedName>
        <fullName evidence="10">TonB-dependent receptor</fullName>
    </submittedName>
</protein>
<evidence type="ECO:0000313" key="11">
    <source>
        <dbReference type="Proteomes" id="UP001199816"/>
    </source>
</evidence>
<evidence type="ECO:0000313" key="10">
    <source>
        <dbReference type="EMBL" id="MCD2425479.1"/>
    </source>
</evidence>
<feature type="chain" id="PRO_5046387353" evidence="8">
    <location>
        <begin position="30"/>
        <end position="1025"/>
    </location>
</feature>
<keyword evidence="4 7" id="KW-0812">Transmembrane</keyword>
<dbReference type="EMBL" id="JAJNEC010000007">
    <property type="protein sequence ID" value="MCD2425479.1"/>
    <property type="molecule type" value="Genomic_DNA"/>
</dbReference>
<feature type="domain" description="TonB-dependent receptor plug" evidence="9">
    <location>
        <begin position="125"/>
        <end position="229"/>
    </location>
</feature>
<evidence type="ECO:0000256" key="4">
    <source>
        <dbReference type="ARBA" id="ARBA00022692"/>
    </source>
</evidence>
<evidence type="ECO:0000256" key="7">
    <source>
        <dbReference type="PROSITE-ProRule" id="PRU01360"/>
    </source>
</evidence>
<dbReference type="InterPro" id="IPR012910">
    <property type="entry name" value="Plug_dom"/>
</dbReference>
<dbReference type="Pfam" id="PF13715">
    <property type="entry name" value="CarbopepD_reg_2"/>
    <property type="match status" value="1"/>
</dbReference>
<dbReference type="InterPro" id="IPR037066">
    <property type="entry name" value="Plug_dom_sf"/>
</dbReference>
<organism evidence="10 11">
    <name type="scientific">Niabella pedocola</name>
    <dbReference type="NCBI Taxonomy" id="1752077"/>
    <lineage>
        <taxon>Bacteria</taxon>
        <taxon>Pseudomonadati</taxon>
        <taxon>Bacteroidota</taxon>
        <taxon>Chitinophagia</taxon>
        <taxon>Chitinophagales</taxon>
        <taxon>Chitinophagaceae</taxon>
        <taxon>Niabella</taxon>
    </lineage>
</organism>
<dbReference type="InterPro" id="IPR039426">
    <property type="entry name" value="TonB-dep_rcpt-like"/>
</dbReference>
<dbReference type="SUPFAM" id="SSF49464">
    <property type="entry name" value="Carboxypeptidase regulatory domain-like"/>
    <property type="match status" value="1"/>
</dbReference>
<keyword evidence="8" id="KW-0732">Signal</keyword>
<dbReference type="SUPFAM" id="SSF56935">
    <property type="entry name" value="Porins"/>
    <property type="match status" value="1"/>
</dbReference>
<dbReference type="InterPro" id="IPR023997">
    <property type="entry name" value="TonB-dep_OMP_SusC/RagA_CS"/>
</dbReference>
<dbReference type="InterPro" id="IPR008969">
    <property type="entry name" value="CarboxyPept-like_regulatory"/>
</dbReference>
<sequence length="1025" mass="111770">MIKKILHYARSPILGCLLAFLFTSLTANAQQKKAVSGNVTAAAGGPLQGVSVTVKNNPLQGTTTDEQGNFRLETTPDAVLIISAIGYLTQEQSLDGRTVLNLSLEPDTKGMEEVVVIGYGTTRKVNLTGAVSAVSGEDMAKRQVGQTSMALQGVAPGVTVTQSTGQPGVDGGTIRIRGIGTLNNSNPLVLVDGIVMSMNAVDVSSIESISVLKDAASAAIYGSRAANGVILITTKRGKKGKFSFSYDGYVGKQSATDRPKMVNGLDHMLLINEAHTNVGLSPLYSEEYINNYKTNKDSKPDLYPDTDWQKEVLSGSGIQTNHVIALSGGTERVQFFGSFGYLNQGGLIDDVSFRRYYARLNTNVQISPKLSGSFDVFLVNNDRKSVSQFPGGSGAALGSTTGTALIFALMNKLPAIQAVKYSNGQWAEGQNGVNPVAIIRNGGFWRETSYPISGNFSLSYKPFEFLTGKISFAPTYSQPNVRSFVNVVKTYDPNGTLRFTVPGVNTMDQSTAQDKTNQLEATLTFSKNISKHSLGALAGYQYYTGSNSGFSAFRDNFLFPDYPVLSGGSSANMKNGGYATEWALISYFGRINYAYDNRYLLEANLRYDGSSRFAAGNKWGTFPSFSAGWRISEEPFMAATRDVLSELKLRASWGRLGNQEIGNNYPFAPTVYLDPKYISNGQIQNGAAIMNLANTNISWETTEMSNIGLDARLLRNLSVSFDYYYKKTNGILLELSIPKTMGVAAPFQNAGVVENKGWDFQLNYSNTAHAFKYGATFTLSDVKNKILDIKGIQQTGTIVNREGYPINSLYLLKSMGLLSSADFDAGGKYLYAQQFGKLGPGDIRYTDVVADGIINGNDRQVLGSTIPRFTYSLNLNADYKGIDFSIFLQGVGKRDGYLTGNAITPFLSGGTAYEYQKNRWTKENPDPNAVFPRFAFGETNNTQISDFWMKSAAYLRVKNVQLGYTIPKQLLQKAGISQLRIYLSGENLFTADKFWPGWDPEIDAASNGAYYPQVKTYNLGINLKF</sequence>
<evidence type="ECO:0000259" key="9">
    <source>
        <dbReference type="Pfam" id="PF07715"/>
    </source>
</evidence>
<feature type="signal peptide" evidence="8">
    <location>
        <begin position="1"/>
        <end position="29"/>
    </location>
</feature>
<dbReference type="Pfam" id="PF07715">
    <property type="entry name" value="Plug"/>
    <property type="match status" value="1"/>
</dbReference>
<keyword evidence="11" id="KW-1185">Reference proteome</keyword>
<keyword evidence="10" id="KW-0675">Receptor</keyword>
<comment type="caution">
    <text evidence="10">The sequence shown here is derived from an EMBL/GenBank/DDBJ whole genome shotgun (WGS) entry which is preliminary data.</text>
</comment>
<dbReference type="NCBIfam" id="TIGR04057">
    <property type="entry name" value="SusC_RagA_signa"/>
    <property type="match status" value="1"/>
</dbReference>
<evidence type="ECO:0000256" key="3">
    <source>
        <dbReference type="ARBA" id="ARBA00022452"/>
    </source>
</evidence>
<dbReference type="Proteomes" id="UP001199816">
    <property type="component" value="Unassembled WGS sequence"/>
</dbReference>
<comment type="subcellular location">
    <subcellularLocation>
        <location evidence="1 7">Cell outer membrane</location>
        <topology evidence="1 7">Multi-pass membrane protein</topology>
    </subcellularLocation>
</comment>
<keyword evidence="6 7" id="KW-0998">Cell outer membrane</keyword>
<accession>A0ABS8PXB4</accession>
<dbReference type="InterPro" id="IPR023996">
    <property type="entry name" value="TonB-dep_OMP_SusC/RagA"/>
</dbReference>
<dbReference type="Gene3D" id="2.60.40.1120">
    <property type="entry name" value="Carboxypeptidase-like, regulatory domain"/>
    <property type="match status" value="1"/>
</dbReference>
<comment type="similarity">
    <text evidence="7">Belongs to the TonB-dependent receptor family.</text>
</comment>
<keyword evidence="5 7" id="KW-0472">Membrane</keyword>
<evidence type="ECO:0000256" key="6">
    <source>
        <dbReference type="ARBA" id="ARBA00023237"/>
    </source>
</evidence>
<evidence type="ECO:0000256" key="5">
    <source>
        <dbReference type="ARBA" id="ARBA00023136"/>
    </source>
</evidence>
<dbReference type="NCBIfam" id="TIGR04056">
    <property type="entry name" value="OMP_RagA_SusC"/>
    <property type="match status" value="1"/>
</dbReference>
<dbReference type="PROSITE" id="PS52016">
    <property type="entry name" value="TONB_DEPENDENT_REC_3"/>
    <property type="match status" value="1"/>
</dbReference>
<keyword evidence="3 7" id="KW-1134">Transmembrane beta strand</keyword>
<dbReference type="InterPro" id="IPR036942">
    <property type="entry name" value="Beta-barrel_TonB_sf"/>
</dbReference>
<reference evidence="10 11" key="1">
    <citation type="submission" date="2021-11" db="EMBL/GenBank/DDBJ databases">
        <title>Genomic of Niabella pedocola.</title>
        <authorList>
            <person name="Wu T."/>
        </authorList>
    </citation>
    <scope>NUCLEOTIDE SEQUENCE [LARGE SCALE GENOMIC DNA]</scope>
    <source>
        <strain evidence="10 11">JCM 31011</strain>
    </source>
</reference>
<name>A0ABS8PXB4_9BACT</name>
<evidence type="ECO:0000256" key="2">
    <source>
        <dbReference type="ARBA" id="ARBA00022448"/>
    </source>
</evidence>
<keyword evidence="2 7" id="KW-0813">Transport</keyword>
<dbReference type="Gene3D" id="2.170.130.10">
    <property type="entry name" value="TonB-dependent receptor, plug domain"/>
    <property type="match status" value="1"/>
</dbReference>
<proteinExistence type="inferred from homology"/>
<dbReference type="RefSeq" id="WP_231007980.1">
    <property type="nucleotide sequence ID" value="NZ_JAJNEC010000007.1"/>
</dbReference>